<accession>A0A3A9J841</accession>
<dbReference type="Proteomes" id="UP000274097">
    <property type="component" value="Unassembled WGS sequence"/>
</dbReference>
<evidence type="ECO:0000313" key="8">
    <source>
        <dbReference type="Proteomes" id="UP000274097"/>
    </source>
</evidence>
<proteinExistence type="inferred from homology"/>
<dbReference type="PROSITE" id="PS50931">
    <property type="entry name" value="HTH_LYSR"/>
    <property type="match status" value="1"/>
</dbReference>
<dbReference type="EMBL" id="RFLX01000067">
    <property type="protein sequence ID" value="RMI15270.1"/>
    <property type="molecule type" value="Genomic_DNA"/>
</dbReference>
<dbReference type="Proteomes" id="UP000278036">
    <property type="component" value="Unassembled WGS sequence"/>
</dbReference>
<organism evidence="6 9">
    <name type="scientific">Teichococcus wenyumeiae</name>
    <dbReference type="NCBI Taxonomy" id="2478470"/>
    <lineage>
        <taxon>Bacteria</taxon>
        <taxon>Pseudomonadati</taxon>
        <taxon>Pseudomonadota</taxon>
        <taxon>Alphaproteobacteria</taxon>
        <taxon>Acetobacterales</taxon>
        <taxon>Roseomonadaceae</taxon>
        <taxon>Roseomonas</taxon>
    </lineage>
</organism>
<dbReference type="Pfam" id="PF03466">
    <property type="entry name" value="LysR_substrate"/>
    <property type="match status" value="1"/>
</dbReference>
<evidence type="ECO:0000313" key="9">
    <source>
        <dbReference type="Proteomes" id="UP000278036"/>
    </source>
</evidence>
<comment type="similarity">
    <text evidence="1">Belongs to the LysR transcriptional regulatory family.</text>
</comment>
<dbReference type="CDD" id="cd08432">
    <property type="entry name" value="PBP2_GcdR_TrpI_HvrB_AmpR_like"/>
    <property type="match status" value="1"/>
</dbReference>
<feature type="domain" description="HTH lysR-type" evidence="5">
    <location>
        <begin position="7"/>
        <end position="64"/>
    </location>
</feature>
<dbReference type="RefSeq" id="WP_120640219.1">
    <property type="nucleotide sequence ID" value="NZ_RAQU01000179.1"/>
</dbReference>
<gene>
    <name evidence="6" type="ORF">D6Z83_21250</name>
    <name evidence="7" type="ORF">EBE87_26480</name>
</gene>
<evidence type="ECO:0000313" key="6">
    <source>
        <dbReference type="EMBL" id="RKK02150.1"/>
    </source>
</evidence>
<keyword evidence="8" id="KW-1185">Reference proteome</keyword>
<dbReference type="InterPro" id="IPR058163">
    <property type="entry name" value="LysR-type_TF_proteobact-type"/>
</dbReference>
<reference evidence="6 9" key="1">
    <citation type="submission" date="2018-09" db="EMBL/GenBank/DDBJ databases">
        <title>Roseomonas sp. nov., isolated from feces of Tibetan antelopes in the Qinghai-Tibet plateau, China.</title>
        <authorList>
            <person name="Tian Z."/>
        </authorList>
    </citation>
    <scope>NUCLEOTIDE SEQUENCE [LARGE SCALE GENOMIC DNA]</scope>
    <source>
        <strain evidence="7 8">Z23</strain>
        <strain evidence="6 9">Z24</strain>
    </source>
</reference>
<dbReference type="GO" id="GO:0043565">
    <property type="term" value="F:sequence-specific DNA binding"/>
    <property type="evidence" value="ECO:0007669"/>
    <property type="project" value="TreeGrafter"/>
</dbReference>
<dbReference type="InterPro" id="IPR000847">
    <property type="entry name" value="LysR_HTH_N"/>
</dbReference>
<name>A0A3A9J841_9PROT</name>
<dbReference type="InterPro" id="IPR036390">
    <property type="entry name" value="WH_DNA-bd_sf"/>
</dbReference>
<evidence type="ECO:0000259" key="5">
    <source>
        <dbReference type="PROSITE" id="PS50931"/>
    </source>
</evidence>
<dbReference type="Gene3D" id="3.40.190.10">
    <property type="entry name" value="Periplasmic binding protein-like II"/>
    <property type="match status" value="2"/>
</dbReference>
<dbReference type="InterPro" id="IPR036388">
    <property type="entry name" value="WH-like_DNA-bd_sf"/>
</dbReference>
<evidence type="ECO:0000256" key="4">
    <source>
        <dbReference type="ARBA" id="ARBA00023163"/>
    </source>
</evidence>
<evidence type="ECO:0000256" key="2">
    <source>
        <dbReference type="ARBA" id="ARBA00023015"/>
    </source>
</evidence>
<dbReference type="AlphaFoldDB" id="A0A3A9J841"/>
<dbReference type="GO" id="GO:0003700">
    <property type="term" value="F:DNA-binding transcription factor activity"/>
    <property type="evidence" value="ECO:0007669"/>
    <property type="project" value="InterPro"/>
</dbReference>
<dbReference type="Gene3D" id="1.10.10.10">
    <property type="entry name" value="Winged helix-like DNA-binding domain superfamily/Winged helix DNA-binding domain"/>
    <property type="match status" value="1"/>
</dbReference>
<protein>
    <submittedName>
        <fullName evidence="6">LysR family transcriptional regulator</fullName>
    </submittedName>
</protein>
<dbReference type="InParanoid" id="A0A3A9J841"/>
<dbReference type="InterPro" id="IPR005119">
    <property type="entry name" value="LysR_subst-bd"/>
</dbReference>
<evidence type="ECO:0000256" key="3">
    <source>
        <dbReference type="ARBA" id="ARBA00023125"/>
    </source>
</evidence>
<dbReference type="EMBL" id="RAQU01000179">
    <property type="protein sequence ID" value="RKK02150.1"/>
    <property type="molecule type" value="Genomic_DNA"/>
</dbReference>
<keyword evidence="3" id="KW-0238">DNA-binding</keyword>
<keyword evidence="2" id="KW-0805">Transcription regulation</keyword>
<evidence type="ECO:0000313" key="7">
    <source>
        <dbReference type="EMBL" id="RMI15270.1"/>
    </source>
</evidence>
<dbReference type="SUPFAM" id="SSF53850">
    <property type="entry name" value="Periplasmic binding protein-like II"/>
    <property type="match status" value="1"/>
</dbReference>
<dbReference type="SUPFAM" id="SSF46785">
    <property type="entry name" value="Winged helix' DNA-binding domain"/>
    <property type="match status" value="1"/>
</dbReference>
<dbReference type="OrthoDB" id="9794694at2"/>
<evidence type="ECO:0000256" key="1">
    <source>
        <dbReference type="ARBA" id="ARBA00009437"/>
    </source>
</evidence>
<comment type="caution">
    <text evidence="6">The sequence shown here is derived from an EMBL/GenBank/DDBJ whole genome shotgun (WGS) entry which is preliminary data.</text>
</comment>
<sequence>MRIRRLPSLTALRNFEAAARHLSVTRAADELAVTPGAVSRGVRQLEHELGVSLFLRSATGLALTPAGEMLFAAARDGFDCVAAGVNKIRQAAPGRLTLGVYSLFASRWLIPRWHQLRERHPDLEIDLQTCTDPAAMVPGTFDAAIAVTDMQPRPGMAMQRLVPIEMMPVCSPATASGCDWQRVTLLHSRQRPEDWARWLNAAGMKGRDPHAGLSFDSIALAVDAAAEGLGVALAIRALAGADLAARRVVAPHHFIRPTSRSFTLLHQASRHLDPGLTALRGWLLEEAEMAR</sequence>
<dbReference type="PANTHER" id="PTHR30537:SF74">
    <property type="entry name" value="HTH-TYPE TRANSCRIPTIONAL REGULATOR TRPI"/>
    <property type="match status" value="1"/>
</dbReference>
<dbReference type="PANTHER" id="PTHR30537">
    <property type="entry name" value="HTH-TYPE TRANSCRIPTIONAL REGULATOR"/>
    <property type="match status" value="1"/>
</dbReference>
<dbReference type="Pfam" id="PF00126">
    <property type="entry name" value="HTH_1"/>
    <property type="match status" value="1"/>
</dbReference>
<keyword evidence="4" id="KW-0804">Transcription</keyword>
<dbReference type="GO" id="GO:0006351">
    <property type="term" value="P:DNA-templated transcription"/>
    <property type="evidence" value="ECO:0007669"/>
    <property type="project" value="TreeGrafter"/>
</dbReference>
<dbReference type="PRINTS" id="PR00039">
    <property type="entry name" value="HTHLYSR"/>
</dbReference>